<dbReference type="PRINTS" id="PR00885">
    <property type="entry name" value="BCTERIALGSPH"/>
</dbReference>
<dbReference type="GO" id="GO:0015628">
    <property type="term" value="P:protein secretion by the type II secretion system"/>
    <property type="evidence" value="ECO:0007669"/>
    <property type="project" value="InterPro"/>
</dbReference>
<dbReference type="Proteomes" id="UP000093080">
    <property type="component" value="Unassembled WGS sequence"/>
</dbReference>
<dbReference type="PROSITE" id="PS00409">
    <property type="entry name" value="PROKAR_NTER_METHYL"/>
    <property type="match status" value="1"/>
</dbReference>
<sequence>MQISKNKLYFMAMLNFKGFTLIELLVVLFIIGIASSLVFLSVGRGLLGTKDKGLLNKFGQTLSLARSKSIGQGRAVNLLIYGEERAFGIEGEDKITIPEDVEIRGEGVEEFDEGIYSITFYPDGSSTGGTIIFSMPDGTLYRFQINKFFGSFKLEKDEG</sequence>
<gene>
    <name evidence="7" type="ORF">DBT_0123</name>
</gene>
<dbReference type="OrthoDB" id="5515392at2"/>
<dbReference type="Gene3D" id="3.30.700.10">
    <property type="entry name" value="Glycoprotein, Type 4 Pilin"/>
    <property type="match status" value="1"/>
</dbReference>
<keyword evidence="3 6" id="KW-0812">Transmembrane</keyword>
<dbReference type="STRING" id="1156395.DBT_0123"/>
<evidence type="ECO:0000313" key="7">
    <source>
        <dbReference type="EMBL" id="OCC16306.1"/>
    </source>
</evidence>
<comment type="subcellular location">
    <subcellularLocation>
        <location evidence="1">Membrane</location>
        <topology evidence="1">Single-pass membrane protein</topology>
    </subcellularLocation>
</comment>
<proteinExistence type="predicted"/>
<keyword evidence="4 6" id="KW-1133">Transmembrane helix</keyword>
<dbReference type="InterPro" id="IPR002416">
    <property type="entry name" value="T2SS_protein-GspH"/>
</dbReference>
<dbReference type="GO" id="GO:0016020">
    <property type="term" value="C:membrane"/>
    <property type="evidence" value="ECO:0007669"/>
    <property type="project" value="UniProtKB-SubCell"/>
</dbReference>
<accession>A0A1B9F8Q9</accession>
<evidence type="ECO:0000256" key="5">
    <source>
        <dbReference type="ARBA" id="ARBA00023136"/>
    </source>
</evidence>
<name>A0A1B9F8Q9_9BACT</name>
<evidence type="ECO:0000256" key="6">
    <source>
        <dbReference type="SAM" id="Phobius"/>
    </source>
</evidence>
<dbReference type="EMBL" id="MAGO01000001">
    <property type="protein sequence ID" value="OCC16306.1"/>
    <property type="molecule type" value="Genomic_DNA"/>
</dbReference>
<dbReference type="Pfam" id="PF07963">
    <property type="entry name" value="N_methyl"/>
    <property type="match status" value="1"/>
</dbReference>
<protein>
    <submittedName>
        <fullName evidence="7">General secretion pathway protein H</fullName>
    </submittedName>
</protein>
<evidence type="ECO:0000256" key="3">
    <source>
        <dbReference type="ARBA" id="ARBA00022692"/>
    </source>
</evidence>
<comment type="caution">
    <text evidence="7">The sequence shown here is derived from an EMBL/GenBank/DDBJ whole genome shotgun (WGS) entry which is preliminary data.</text>
</comment>
<evidence type="ECO:0000256" key="1">
    <source>
        <dbReference type="ARBA" id="ARBA00004167"/>
    </source>
</evidence>
<evidence type="ECO:0000256" key="2">
    <source>
        <dbReference type="ARBA" id="ARBA00022481"/>
    </source>
</evidence>
<dbReference type="InterPro" id="IPR045584">
    <property type="entry name" value="Pilin-like"/>
</dbReference>
<reference evidence="7 8" key="1">
    <citation type="submission" date="2016-06" db="EMBL/GenBank/DDBJ databases">
        <title>Respiratory ammonification of nitrate coupled to the oxidation of elemental sulfur in deep-sea autotrophic thermophilic bacteria.</title>
        <authorList>
            <person name="Slobodkina G.B."/>
            <person name="Mardanov A.V."/>
            <person name="Ravin N.V."/>
            <person name="Frolova A.A."/>
            <person name="Viryasiv M.B."/>
            <person name="Chernyh N.A."/>
            <person name="Bonch-Osmolovskaya E.A."/>
            <person name="Slobodkin A.I."/>
        </authorList>
    </citation>
    <scope>NUCLEOTIDE SEQUENCE [LARGE SCALE GENOMIC DNA]</scope>
    <source>
        <strain evidence="7 8">S69</strain>
    </source>
</reference>
<keyword evidence="5 6" id="KW-0472">Membrane</keyword>
<keyword evidence="2" id="KW-0488">Methylation</keyword>
<evidence type="ECO:0000256" key="4">
    <source>
        <dbReference type="ARBA" id="ARBA00022989"/>
    </source>
</evidence>
<feature type="transmembrane region" description="Helical" evidence="6">
    <location>
        <begin position="21"/>
        <end position="42"/>
    </location>
</feature>
<dbReference type="AlphaFoldDB" id="A0A1B9F8Q9"/>
<dbReference type="InterPro" id="IPR012902">
    <property type="entry name" value="N_methyl_site"/>
</dbReference>
<dbReference type="SUPFAM" id="SSF54523">
    <property type="entry name" value="Pili subunits"/>
    <property type="match status" value="1"/>
</dbReference>
<dbReference type="GO" id="GO:0015627">
    <property type="term" value="C:type II protein secretion system complex"/>
    <property type="evidence" value="ECO:0007669"/>
    <property type="project" value="InterPro"/>
</dbReference>
<keyword evidence="8" id="KW-1185">Reference proteome</keyword>
<dbReference type="NCBIfam" id="TIGR02532">
    <property type="entry name" value="IV_pilin_GFxxxE"/>
    <property type="match status" value="1"/>
</dbReference>
<organism evidence="7 8">
    <name type="scientific">Dissulfuribacter thermophilus</name>
    <dbReference type="NCBI Taxonomy" id="1156395"/>
    <lineage>
        <taxon>Bacteria</taxon>
        <taxon>Pseudomonadati</taxon>
        <taxon>Thermodesulfobacteriota</taxon>
        <taxon>Dissulfuribacteria</taxon>
        <taxon>Dissulfuribacterales</taxon>
        <taxon>Dissulfuribacteraceae</taxon>
        <taxon>Dissulfuribacter</taxon>
    </lineage>
</organism>
<evidence type="ECO:0000313" key="8">
    <source>
        <dbReference type="Proteomes" id="UP000093080"/>
    </source>
</evidence>